<comment type="caution">
    <text evidence="2">The sequence shown here is derived from an EMBL/GenBank/DDBJ whole genome shotgun (WGS) entry which is preliminary data.</text>
</comment>
<accession>A0A1J4NPV6</accession>
<keyword evidence="3" id="KW-1185">Reference proteome</keyword>
<dbReference type="AlphaFoldDB" id="A0A1J4NPV6"/>
<dbReference type="EMBL" id="LAVA02000083">
    <property type="protein sequence ID" value="OIJ64339.1"/>
    <property type="molecule type" value="Genomic_DNA"/>
</dbReference>
<dbReference type="RefSeq" id="WP_071369894.1">
    <property type="nucleotide sequence ID" value="NZ_LAVA02000083.1"/>
</dbReference>
<dbReference type="OrthoDB" id="3932808at2"/>
<evidence type="ECO:0000313" key="2">
    <source>
        <dbReference type="EMBL" id="OIJ64339.1"/>
    </source>
</evidence>
<evidence type="ECO:0000313" key="3">
    <source>
        <dbReference type="Proteomes" id="UP000034196"/>
    </source>
</evidence>
<evidence type="ECO:0008006" key="4">
    <source>
        <dbReference type="Google" id="ProtNLM"/>
    </source>
</evidence>
<feature type="region of interest" description="Disordered" evidence="1">
    <location>
        <begin position="256"/>
        <end position="282"/>
    </location>
</feature>
<organism evidence="2 3">
    <name type="scientific">Streptomyces mangrovisoli</name>
    <dbReference type="NCBI Taxonomy" id="1428628"/>
    <lineage>
        <taxon>Bacteria</taxon>
        <taxon>Bacillati</taxon>
        <taxon>Actinomycetota</taxon>
        <taxon>Actinomycetes</taxon>
        <taxon>Kitasatosporales</taxon>
        <taxon>Streptomycetaceae</taxon>
        <taxon>Streptomyces</taxon>
    </lineage>
</organism>
<dbReference type="Proteomes" id="UP000034196">
    <property type="component" value="Unassembled WGS sequence"/>
</dbReference>
<reference evidence="2" key="1">
    <citation type="submission" date="2016-10" db="EMBL/GenBank/DDBJ databases">
        <title>Genome sequence of Streptomyces mangrovisoli MUSC 149.</title>
        <authorList>
            <person name="Lee L.-H."/>
            <person name="Ser H.-L."/>
        </authorList>
    </citation>
    <scope>NUCLEOTIDE SEQUENCE [LARGE SCALE GENOMIC DNA]</scope>
    <source>
        <strain evidence="2">MUSC 149</strain>
    </source>
</reference>
<gene>
    <name evidence="2" type="ORF">WN71_029770</name>
</gene>
<proteinExistence type="predicted"/>
<name>A0A1J4NPV6_9ACTN</name>
<protein>
    <recommendedName>
        <fullName evidence="4">DNA-directed RNA polymerase specialized sigma24 family protein</fullName>
    </recommendedName>
</protein>
<sequence length="663" mass="69558">MHLRQLRSFRPPGRAGVRQRVREAESVLVEQYGDLVRLAHLVLPASLGRHRRVLVAHSVVQRALRRAGAPRTAPAVPPPRRASGGRDSAEWSLLAEVVRAALAHGRRPRLWPARLTPPGTLLPRLPVVVGLRLFPRSGGADELALAQRLSAAPAAARAAFLLTTVHGLSDDTVHELLAAAGVADPAAALRTASVLEEFGRSAPAALLASPEFDACALQAGPTDLLRRSRRFRLALGAAAIGAVTAMALIATSTSGTTARPEAASPAAHDVPRPADLQRTAPGVWDDTSRVDFTAWPPRGPRVRDEVLLGRALSAWQHPRTHGTRLTLTPATAATPPAAAPQLLYAGDVDGRAIVLFYDGQRLARYSERRTAAREAELSVARADDADVTTAAAVTLNSGSGGARYLLAPWVAEAQTRDLLHPDTLGRALHVSQDGLTDPLPVAPATGSCDSRPVLQLRSSERIAEHHAFLLAGLGDLSPVHLTYTPLPGPGAPARQPREATGPAALLAWAHQACALGELRGGGVRAVNAWDFAAQSLPDGGGHAVWTCARADTWRGPGDVTVSYRVGGSASGAPARTVARARATAACSRFGQHVVAGTGWRSPHGRWYVLAAGSRAVTRLSVTGTVAATTDARTLAVPAPRAPRVHVTARLVTGERLNAVGTPS</sequence>
<feature type="region of interest" description="Disordered" evidence="1">
    <location>
        <begin position="66"/>
        <end position="86"/>
    </location>
</feature>
<evidence type="ECO:0000256" key="1">
    <source>
        <dbReference type="SAM" id="MobiDB-lite"/>
    </source>
</evidence>